<dbReference type="AlphaFoldDB" id="A0A238HBL8"/>
<organism evidence="2 3">
    <name type="scientific">Burkholderia singularis</name>
    <dbReference type="NCBI Taxonomy" id="1503053"/>
    <lineage>
        <taxon>Bacteria</taxon>
        <taxon>Pseudomonadati</taxon>
        <taxon>Pseudomonadota</taxon>
        <taxon>Betaproteobacteria</taxon>
        <taxon>Burkholderiales</taxon>
        <taxon>Burkholderiaceae</taxon>
        <taxon>Burkholderia</taxon>
        <taxon>pseudomallei group</taxon>
    </lineage>
</organism>
<dbReference type="EMBL" id="FXAN01000105">
    <property type="protein sequence ID" value="SMG02502.1"/>
    <property type="molecule type" value="Genomic_DNA"/>
</dbReference>
<feature type="transmembrane region" description="Helical" evidence="1">
    <location>
        <begin position="68"/>
        <end position="89"/>
    </location>
</feature>
<evidence type="ECO:0000313" key="3">
    <source>
        <dbReference type="Proteomes" id="UP000198460"/>
    </source>
</evidence>
<gene>
    <name evidence="2" type="ORF">BSIN_5151</name>
</gene>
<feature type="transmembrane region" description="Helical" evidence="1">
    <location>
        <begin position="6"/>
        <end position="29"/>
    </location>
</feature>
<sequence>MTVAPVTLAALVVATLIVALLPIGLYRLLRKSAALDRRDAIVGIAAYTLFATLLERGLYALLLSQPATVAWLSKPAVFAVSGALIAALFEETGRYLGLRFAAKRYGPSAGGGRGLGYGLGFGGAQAWFAGVVVLAQWAYLAWLANRGALNEQLSTMPPDLALRIQVMLATMSASSISVSVLERVAGFLFQVVLSIAMWRGVQARKWWILPLLIVVHPLIDLPSILYGAGTVPFESMVALYLLLAAGSALGLIKQCRRLATQTAR</sequence>
<keyword evidence="1" id="KW-1133">Transmembrane helix</keyword>
<keyword evidence="1" id="KW-0472">Membrane</keyword>
<reference evidence="2 3" key="1">
    <citation type="submission" date="2017-04" db="EMBL/GenBank/DDBJ databases">
        <authorList>
            <person name="Afonso C.L."/>
            <person name="Miller P.J."/>
            <person name="Scott M.A."/>
            <person name="Spackman E."/>
            <person name="Goraichik I."/>
            <person name="Dimitrov K.M."/>
            <person name="Suarez D.L."/>
            <person name="Swayne D.E."/>
        </authorList>
    </citation>
    <scope>NUCLEOTIDE SEQUENCE [LARGE SCALE GENOMIC DNA]</scope>
    <source>
        <strain evidence="2">LMG 28154</strain>
    </source>
</reference>
<dbReference type="RefSeq" id="WP_089341929.1">
    <property type="nucleotide sequence ID" value="NZ_FXAN01000105.1"/>
</dbReference>
<dbReference type="InterPro" id="IPR011397">
    <property type="entry name" value="YhfC"/>
</dbReference>
<evidence type="ECO:0000256" key="1">
    <source>
        <dbReference type="SAM" id="Phobius"/>
    </source>
</evidence>
<dbReference type="Pfam" id="PF10086">
    <property type="entry name" value="YhfC"/>
    <property type="match status" value="1"/>
</dbReference>
<dbReference type="PIRSF" id="PIRSF033101">
    <property type="entry name" value="UCP033101"/>
    <property type="match status" value="1"/>
</dbReference>
<protein>
    <submittedName>
        <fullName evidence="2">Membrane protein DUF2324 in 2-Ketogluconate Utilization cluster</fullName>
    </submittedName>
</protein>
<evidence type="ECO:0000313" key="2">
    <source>
        <dbReference type="EMBL" id="SMG02502.1"/>
    </source>
</evidence>
<feature type="transmembrane region" description="Helical" evidence="1">
    <location>
        <begin position="235"/>
        <end position="252"/>
    </location>
</feature>
<feature type="transmembrane region" description="Helical" evidence="1">
    <location>
        <begin position="41"/>
        <end position="62"/>
    </location>
</feature>
<name>A0A238HBL8_9BURK</name>
<accession>A0A238HBL8</accession>
<proteinExistence type="predicted"/>
<feature type="transmembrane region" description="Helical" evidence="1">
    <location>
        <begin position="206"/>
        <end position="229"/>
    </location>
</feature>
<dbReference type="Proteomes" id="UP000198460">
    <property type="component" value="Unassembled WGS sequence"/>
</dbReference>
<feature type="transmembrane region" description="Helical" evidence="1">
    <location>
        <begin position="126"/>
        <end position="144"/>
    </location>
</feature>
<keyword evidence="1" id="KW-0812">Transmembrane</keyword>